<dbReference type="Gene3D" id="3.30.360.10">
    <property type="entry name" value="Dihydrodipicolinate Reductase, domain 2"/>
    <property type="match status" value="1"/>
</dbReference>
<dbReference type="InterPro" id="IPR023940">
    <property type="entry name" value="DHDPR_bac"/>
</dbReference>
<keyword evidence="3 9" id="KW-0028">Amino-acid biosynthesis</keyword>
<dbReference type="AlphaFoldDB" id="A0A930DMQ0"/>
<dbReference type="InterPro" id="IPR000846">
    <property type="entry name" value="DapB_N"/>
</dbReference>
<comment type="subunit">
    <text evidence="9">Homotetramer.</text>
</comment>
<evidence type="ECO:0000256" key="4">
    <source>
        <dbReference type="ARBA" id="ARBA00022857"/>
    </source>
</evidence>
<evidence type="ECO:0000313" key="13">
    <source>
        <dbReference type="EMBL" id="MBF1283264.1"/>
    </source>
</evidence>
<comment type="similarity">
    <text evidence="1 9">Belongs to the DapB family.</text>
</comment>
<dbReference type="InterPro" id="IPR036291">
    <property type="entry name" value="NAD(P)-bd_dom_sf"/>
</dbReference>
<evidence type="ECO:0000256" key="8">
    <source>
        <dbReference type="ARBA" id="ARBA00023154"/>
    </source>
</evidence>
<feature type="active site" description="Proton donor" evidence="9">
    <location>
        <position position="147"/>
    </location>
</feature>
<evidence type="ECO:0000259" key="11">
    <source>
        <dbReference type="Pfam" id="PF01113"/>
    </source>
</evidence>
<keyword evidence="7 9" id="KW-0520">NAD</keyword>
<dbReference type="SUPFAM" id="SSF51735">
    <property type="entry name" value="NAD(P)-binding Rossmann-fold domains"/>
    <property type="match status" value="1"/>
</dbReference>
<keyword evidence="2 9" id="KW-0963">Cytoplasm</keyword>
<feature type="binding site" evidence="9">
    <location>
        <begin position="109"/>
        <end position="112"/>
    </location>
    <ligand>
        <name>NAD(+)</name>
        <dbReference type="ChEBI" id="CHEBI:57540"/>
    </ligand>
</feature>
<evidence type="ECO:0000256" key="10">
    <source>
        <dbReference type="NCBIfam" id="TIGR00036"/>
    </source>
</evidence>
<dbReference type="NCBIfam" id="TIGR00036">
    <property type="entry name" value="dapB"/>
    <property type="match status" value="1"/>
</dbReference>
<comment type="subcellular location">
    <subcellularLocation>
        <location evidence="9">Cytoplasm</location>
    </subcellularLocation>
</comment>
<evidence type="ECO:0000256" key="6">
    <source>
        <dbReference type="ARBA" id="ARBA00023002"/>
    </source>
</evidence>
<feature type="binding site" evidence="9">
    <location>
        <begin position="85"/>
        <end position="87"/>
    </location>
    <ligand>
        <name>NAD(+)</name>
        <dbReference type="ChEBI" id="CHEBI:57540"/>
    </ligand>
</feature>
<dbReference type="PANTHER" id="PTHR20836:SF7">
    <property type="entry name" value="4-HYDROXY-TETRAHYDRODIPICOLINATE REDUCTASE"/>
    <property type="match status" value="1"/>
</dbReference>
<feature type="binding site" evidence="9">
    <location>
        <position position="144"/>
    </location>
    <ligand>
        <name>(S)-2,3,4,5-tetrahydrodipicolinate</name>
        <dbReference type="ChEBI" id="CHEBI:16845"/>
    </ligand>
</feature>
<dbReference type="Gene3D" id="3.40.50.720">
    <property type="entry name" value="NAD(P)-binding Rossmann-like Domain"/>
    <property type="match status" value="1"/>
</dbReference>
<comment type="function">
    <text evidence="9">Catalyzes the conversion of 4-hydroxy-tetrahydrodipicolinate (HTPA) to tetrahydrodipicolinate.</text>
</comment>
<dbReference type="SUPFAM" id="SSF55347">
    <property type="entry name" value="Glyceraldehyde-3-phosphate dehydrogenase-like, C-terminal domain"/>
    <property type="match status" value="1"/>
</dbReference>
<organism evidence="13 14">
    <name type="scientific">Oribacterium parvum</name>
    <dbReference type="NCBI Taxonomy" id="1501329"/>
    <lineage>
        <taxon>Bacteria</taxon>
        <taxon>Bacillati</taxon>
        <taxon>Bacillota</taxon>
        <taxon>Clostridia</taxon>
        <taxon>Lachnospirales</taxon>
        <taxon>Lachnospiraceae</taxon>
        <taxon>Oribacterium</taxon>
    </lineage>
</organism>
<dbReference type="GO" id="GO:0009089">
    <property type="term" value="P:lysine biosynthetic process via diaminopimelate"/>
    <property type="evidence" value="ECO:0007669"/>
    <property type="project" value="UniProtKB-UniRule"/>
</dbReference>
<comment type="caution">
    <text evidence="9">Lacks conserved residue(s) required for the propagation of feature annotation.</text>
</comment>
<dbReference type="InterPro" id="IPR022663">
    <property type="entry name" value="DapB_C"/>
</dbReference>
<dbReference type="InterPro" id="IPR022664">
    <property type="entry name" value="DapB_N_CS"/>
</dbReference>
<dbReference type="Pfam" id="PF05173">
    <property type="entry name" value="DapB_C"/>
    <property type="match status" value="1"/>
</dbReference>
<keyword evidence="8 9" id="KW-0457">Lysine biosynthesis</keyword>
<evidence type="ECO:0000259" key="12">
    <source>
        <dbReference type="Pfam" id="PF05173"/>
    </source>
</evidence>
<comment type="caution">
    <text evidence="13">The sequence shown here is derived from an EMBL/GenBank/DDBJ whole genome shotgun (WGS) entry which is preliminary data.</text>
</comment>
<keyword evidence="5 9" id="KW-0220">Diaminopimelate biosynthesis</keyword>
<dbReference type="GO" id="GO:0019877">
    <property type="term" value="P:diaminopimelate biosynthetic process"/>
    <property type="evidence" value="ECO:0007669"/>
    <property type="project" value="UniProtKB-UniRule"/>
</dbReference>
<feature type="active site" description="Proton donor/acceptor" evidence="9">
    <location>
        <position position="143"/>
    </location>
</feature>
<accession>A0A930DMQ0</accession>
<feature type="binding site" evidence="9">
    <location>
        <begin position="7"/>
        <end position="12"/>
    </location>
    <ligand>
        <name>NAD(+)</name>
        <dbReference type="ChEBI" id="CHEBI:57540"/>
    </ligand>
</feature>
<comment type="catalytic activity">
    <reaction evidence="9">
        <text>(S)-2,3,4,5-tetrahydrodipicolinate + NAD(+) + H2O = (2S,4S)-4-hydroxy-2,3,4,5-tetrahydrodipicolinate + NADH + H(+)</text>
        <dbReference type="Rhea" id="RHEA:35323"/>
        <dbReference type="ChEBI" id="CHEBI:15377"/>
        <dbReference type="ChEBI" id="CHEBI:15378"/>
        <dbReference type="ChEBI" id="CHEBI:16845"/>
        <dbReference type="ChEBI" id="CHEBI:57540"/>
        <dbReference type="ChEBI" id="CHEBI:57945"/>
        <dbReference type="ChEBI" id="CHEBI:67139"/>
        <dbReference type="EC" id="1.17.1.8"/>
    </reaction>
</comment>
<gene>
    <name evidence="9" type="primary">dapB</name>
    <name evidence="13" type="ORF">HXM93_01835</name>
</gene>
<dbReference type="HAMAP" id="MF_00102">
    <property type="entry name" value="DapB"/>
    <property type="match status" value="1"/>
</dbReference>
<dbReference type="GO" id="GO:0051287">
    <property type="term" value="F:NAD binding"/>
    <property type="evidence" value="ECO:0007669"/>
    <property type="project" value="UniProtKB-UniRule"/>
</dbReference>
<dbReference type="CDD" id="cd02274">
    <property type="entry name" value="DHDPR_N"/>
    <property type="match status" value="1"/>
</dbReference>
<evidence type="ECO:0000256" key="9">
    <source>
        <dbReference type="HAMAP-Rule" id="MF_00102"/>
    </source>
</evidence>
<comment type="caution">
    <text evidence="9">Was originally thought to be a dihydrodipicolinate reductase (DHDPR), catalyzing the conversion of dihydrodipicolinate to tetrahydrodipicolinate. However, it was shown in E.coli that the substrate of the enzymatic reaction is not dihydrodipicolinate (DHDP) but in fact (2S,4S)-4-hydroxy-2,3,4,5-tetrahydrodipicolinic acid (HTPA), the product released by the DapA-catalyzed reaction.</text>
</comment>
<reference evidence="13" key="1">
    <citation type="submission" date="2020-04" db="EMBL/GenBank/DDBJ databases">
        <title>Deep metagenomics examines the oral microbiome during advanced dental caries in children, revealing novel taxa and co-occurrences with host molecules.</title>
        <authorList>
            <person name="Baker J.L."/>
            <person name="Morton J.T."/>
            <person name="Dinis M."/>
            <person name="Alvarez R."/>
            <person name="Tran N.C."/>
            <person name="Knight R."/>
            <person name="Edlund A."/>
        </authorList>
    </citation>
    <scope>NUCLEOTIDE SEQUENCE</scope>
    <source>
        <strain evidence="13">JCVI_24_bin.2</strain>
    </source>
</reference>
<evidence type="ECO:0000313" key="14">
    <source>
        <dbReference type="Proteomes" id="UP000709351"/>
    </source>
</evidence>
<dbReference type="EMBL" id="JABZRD010000074">
    <property type="protein sequence ID" value="MBF1283264.1"/>
    <property type="molecule type" value="Genomic_DNA"/>
</dbReference>
<dbReference type="PROSITE" id="PS01298">
    <property type="entry name" value="DAPB"/>
    <property type="match status" value="1"/>
</dbReference>
<dbReference type="GO" id="GO:0005829">
    <property type="term" value="C:cytosol"/>
    <property type="evidence" value="ECO:0007669"/>
    <property type="project" value="TreeGrafter"/>
</dbReference>
<sequence length="251" mass="27952">MKILLHGASGVMGMNVIDVAKNTKDCVITSGVDANANTKDFGFPLYQDIYKVEEDFDVIIDFSVREAVDRLLDYAVEKKKALVLCTTGLFEEQEKKIEEASKHIPILQSGNMSLGVNLLEELIRIAAAKLYREGFDVEIVEAHHRRKKDAPSGTALMLEKAVEEGIGEALNKVYDREERHQARDRQEIGMLSLRGGTIPGIHEVIFAGEDEIVKIEHTAYSRKIFAKGAITAAFFLQDKAPGRYDMGAVLR</sequence>
<comment type="catalytic activity">
    <reaction evidence="9">
        <text>(S)-2,3,4,5-tetrahydrodipicolinate + NADP(+) + H2O = (2S,4S)-4-hydroxy-2,3,4,5-tetrahydrodipicolinate + NADPH + H(+)</text>
        <dbReference type="Rhea" id="RHEA:35331"/>
        <dbReference type="ChEBI" id="CHEBI:15377"/>
        <dbReference type="ChEBI" id="CHEBI:15378"/>
        <dbReference type="ChEBI" id="CHEBI:16845"/>
        <dbReference type="ChEBI" id="CHEBI:57783"/>
        <dbReference type="ChEBI" id="CHEBI:58349"/>
        <dbReference type="ChEBI" id="CHEBI:67139"/>
        <dbReference type="EC" id="1.17.1.8"/>
    </reaction>
</comment>
<comment type="pathway">
    <text evidence="9">Amino-acid biosynthesis; L-lysine biosynthesis via DAP pathway; (S)-tetrahydrodipicolinate from L-aspartate: step 4/4.</text>
</comment>
<dbReference type="GO" id="GO:0050661">
    <property type="term" value="F:NADP binding"/>
    <property type="evidence" value="ECO:0007669"/>
    <property type="project" value="UniProtKB-UniRule"/>
</dbReference>
<dbReference type="EC" id="1.17.1.8" evidence="9 10"/>
<proteinExistence type="inferred from homology"/>
<dbReference type="Proteomes" id="UP000709351">
    <property type="component" value="Unassembled WGS sequence"/>
</dbReference>
<evidence type="ECO:0000256" key="2">
    <source>
        <dbReference type="ARBA" id="ARBA00022490"/>
    </source>
</evidence>
<feature type="domain" description="Dihydrodipicolinate reductase C-terminal" evidence="12">
    <location>
        <begin position="115"/>
        <end position="250"/>
    </location>
</feature>
<feature type="domain" description="Dihydrodipicolinate reductase N-terminal" evidence="11">
    <location>
        <begin position="1"/>
        <end position="112"/>
    </location>
</feature>
<evidence type="ECO:0000256" key="7">
    <source>
        <dbReference type="ARBA" id="ARBA00023027"/>
    </source>
</evidence>
<dbReference type="GO" id="GO:0016726">
    <property type="term" value="F:oxidoreductase activity, acting on CH or CH2 groups, NAD or NADP as acceptor"/>
    <property type="evidence" value="ECO:0007669"/>
    <property type="project" value="UniProtKB-UniRule"/>
</dbReference>
<protein>
    <recommendedName>
        <fullName evidence="9 10">4-hydroxy-tetrahydrodipicolinate reductase</fullName>
        <shortName evidence="9">HTPA reductase</shortName>
        <ecNumber evidence="9 10">1.17.1.8</ecNumber>
    </recommendedName>
</protein>
<dbReference type="Pfam" id="PF01113">
    <property type="entry name" value="DapB_N"/>
    <property type="match status" value="1"/>
</dbReference>
<evidence type="ECO:0000256" key="5">
    <source>
        <dbReference type="ARBA" id="ARBA00022915"/>
    </source>
</evidence>
<dbReference type="PANTHER" id="PTHR20836">
    <property type="entry name" value="DIHYDRODIPICOLINATE REDUCTASE"/>
    <property type="match status" value="1"/>
</dbReference>
<keyword evidence="6 9" id="KW-0560">Oxidoreductase</keyword>
<name>A0A930DMQ0_9FIRM</name>
<evidence type="ECO:0000256" key="1">
    <source>
        <dbReference type="ARBA" id="ARBA00006642"/>
    </source>
</evidence>
<evidence type="ECO:0000256" key="3">
    <source>
        <dbReference type="ARBA" id="ARBA00022605"/>
    </source>
</evidence>
<dbReference type="PIRSF" id="PIRSF000161">
    <property type="entry name" value="DHPR"/>
    <property type="match status" value="1"/>
</dbReference>
<dbReference type="GO" id="GO:0008839">
    <property type="term" value="F:4-hydroxy-tetrahydrodipicolinate reductase"/>
    <property type="evidence" value="ECO:0007669"/>
    <property type="project" value="UniProtKB-UniRule"/>
</dbReference>
<keyword evidence="4 9" id="KW-0521">NADP</keyword>
<feature type="binding site" evidence="9">
    <location>
        <begin position="153"/>
        <end position="154"/>
    </location>
    <ligand>
        <name>(S)-2,3,4,5-tetrahydrodipicolinate</name>
        <dbReference type="ChEBI" id="CHEBI:16845"/>
    </ligand>
</feature>